<feature type="compositionally biased region" description="Low complexity" evidence="1">
    <location>
        <begin position="146"/>
        <end position="157"/>
    </location>
</feature>
<accession>A0AAV1IXC5</accession>
<evidence type="ECO:0000313" key="3">
    <source>
        <dbReference type="Proteomes" id="UP001497472"/>
    </source>
</evidence>
<keyword evidence="3" id="KW-1185">Reference proteome</keyword>
<feature type="compositionally biased region" description="Basic residues" evidence="1">
    <location>
        <begin position="76"/>
        <end position="86"/>
    </location>
</feature>
<proteinExistence type="predicted"/>
<protein>
    <submittedName>
        <fullName evidence="2">Uncharacterized protein</fullName>
    </submittedName>
</protein>
<evidence type="ECO:0000256" key="1">
    <source>
        <dbReference type="SAM" id="MobiDB-lite"/>
    </source>
</evidence>
<evidence type="ECO:0000313" key="2">
    <source>
        <dbReference type="EMBL" id="CAK1541896.1"/>
    </source>
</evidence>
<feature type="compositionally biased region" description="Basic residues" evidence="1">
    <location>
        <begin position="158"/>
        <end position="178"/>
    </location>
</feature>
<gene>
    <name evidence="2" type="ORF">LNINA_LOCUS1845</name>
</gene>
<dbReference type="AlphaFoldDB" id="A0AAV1IXC5"/>
<dbReference type="EMBL" id="CAVLEF010000003">
    <property type="protein sequence ID" value="CAK1541896.1"/>
    <property type="molecule type" value="Genomic_DNA"/>
</dbReference>
<feature type="region of interest" description="Disordered" evidence="1">
    <location>
        <begin position="76"/>
        <end position="187"/>
    </location>
</feature>
<reference evidence="2 3" key="1">
    <citation type="submission" date="2023-11" db="EMBL/GenBank/DDBJ databases">
        <authorList>
            <person name="Okamura Y."/>
        </authorList>
    </citation>
    <scope>NUCLEOTIDE SEQUENCE [LARGE SCALE GENOMIC DNA]</scope>
</reference>
<organism evidence="2 3">
    <name type="scientific">Leptosia nina</name>
    <dbReference type="NCBI Taxonomy" id="320188"/>
    <lineage>
        <taxon>Eukaryota</taxon>
        <taxon>Metazoa</taxon>
        <taxon>Ecdysozoa</taxon>
        <taxon>Arthropoda</taxon>
        <taxon>Hexapoda</taxon>
        <taxon>Insecta</taxon>
        <taxon>Pterygota</taxon>
        <taxon>Neoptera</taxon>
        <taxon>Endopterygota</taxon>
        <taxon>Lepidoptera</taxon>
        <taxon>Glossata</taxon>
        <taxon>Ditrysia</taxon>
        <taxon>Papilionoidea</taxon>
        <taxon>Pieridae</taxon>
        <taxon>Pierinae</taxon>
        <taxon>Leptosia</taxon>
    </lineage>
</organism>
<comment type="caution">
    <text evidence="2">The sequence shown here is derived from an EMBL/GenBank/DDBJ whole genome shotgun (WGS) entry which is preliminary data.</text>
</comment>
<dbReference type="Proteomes" id="UP001497472">
    <property type="component" value="Unassembled WGS sequence"/>
</dbReference>
<feature type="compositionally biased region" description="Basic and acidic residues" evidence="1">
    <location>
        <begin position="133"/>
        <end position="145"/>
    </location>
</feature>
<feature type="compositionally biased region" description="Low complexity" evidence="1">
    <location>
        <begin position="216"/>
        <end position="228"/>
    </location>
</feature>
<name>A0AAV1IXC5_9NEOP</name>
<feature type="region of interest" description="Disordered" evidence="1">
    <location>
        <begin position="204"/>
        <end position="386"/>
    </location>
</feature>
<feature type="compositionally biased region" description="Low complexity" evidence="1">
    <location>
        <begin position="326"/>
        <end position="339"/>
    </location>
</feature>
<feature type="compositionally biased region" description="Polar residues" evidence="1">
    <location>
        <begin position="298"/>
        <end position="309"/>
    </location>
</feature>
<sequence length="411" mass="42902">MPANGEGDSRTSSSSGEGVIHSDECMAAINCRFTGNLSKRVVASGRAGRGRRGAVCVTDHGGAGGLRPAAFVKRGRRIRRTPRLKAIRPPGGRADDWPATVTDSQSRARPARPPGADSGLPAHTARDSALTRTDARLLGRVHDGGAPRAHPGGASRARGARTRRRRTRLHRTAAHRVGARAGRADATAAAADVVLQRCASRDRLRDAGGERRRRAPGALPVVAPGGAPQRRRAGALRGRAQGPRGRRLPRGTPPRALLDSGAAPVSALESREAAGPVARSALPGGGTAPRPTPGSRRQIQSAQEVSSASDHLGRRAEDSLFQGEDAVPAAGVVSAGSVPEPHQEEGAGGGDGPHADPSGKLVQEPAAAGPRGGRQEPVGRPRQRVRLLLHVRRGLGRLGDQRRRRVTRRTV</sequence>